<dbReference type="InterPro" id="IPR037523">
    <property type="entry name" value="VOC_core"/>
</dbReference>
<dbReference type="SUPFAM" id="SSF54593">
    <property type="entry name" value="Glyoxalase/Bleomycin resistance protein/Dihydroxybiphenyl dioxygenase"/>
    <property type="match status" value="1"/>
</dbReference>
<dbReference type="InterPro" id="IPR004360">
    <property type="entry name" value="Glyas_Fos-R_dOase_dom"/>
</dbReference>
<keyword evidence="3" id="KW-1185">Reference proteome</keyword>
<keyword evidence="2" id="KW-0456">Lyase</keyword>
<dbReference type="Pfam" id="PF00903">
    <property type="entry name" value="Glyoxalase"/>
    <property type="match status" value="1"/>
</dbReference>
<proteinExistence type="predicted"/>
<dbReference type="PROSITE" id="PS51819">
    <property type="entry name" value="VOC"/>
    <property type="match status" value="1"/>
</dbReference>
<name>A0A317NGJ1_9NOCA</name>
<protein>
    <submittedName>
        <fullName evidence="2">Putative enzyme related to lactoylglutathione lyase</fullName>
    </submittedName>
</protein>
<dbReference type="Proteomes" id="UP000246410">
    <property type="component" value="Unassembled WGS sequence"/>
</dbReference>
<dbReference type="EMBL" id="QGTL01000006">
    <property type="protein sequence ID" value="PWV74516.1"/>
    <property type="molecule type" value="Genomic_DNA"/>
</dbReference>
<evidence type="ECO:0000259" key="1">
    <source>
        <dbReference type="PROSITE" id="PS51819"/>
    </source>
</evidence>
<accession>A0A317NGJ1</accession>
<dbReference type="GO" id="GO:0016829">
    <property type="term" value="F:lyase activity"/>
    <property type="evidence" value="ECO:0007669"/>
    <property type="project" value="UniProtKB-KW"/>
</dbReference>
<gene>
    <name evidence="2" type="ORF">DFR69_106327</name>
</gene>
<comment type="caution">
    <text evidence="2">The sequence shown here is derived from an EMBL/GenBank/DDBJ whole genome shotgun (WGS) entry which is preliminary data.</text>
</comment>
<organism evidence="2 3">
    <name type="scientific">Nocardia neocaledoniensis</name>
    <dbReference type="NCBI Taxonomy" id="236511"/>
    <lineage>
        <taxon>Bacteria</taxon>
        <taxon>Bacillati</taxon>
        <taxon>Actinomycetota</taxon>
        <taxon>Actinomycetes</taxon>
        <taxon>Mycobacteriales</taxon>
        <taxon>Nocardiaceae</taxon>
        <taxon>Nocardia</taxon>
    </lineage>
</organism>
<sequence length="139" mass="15309">MLRGLATANFYADDLEEVKTWYGAVLGIEAYYAFPPEGEPAYIEFRVGDYEHELGFVDKRFAPPGAAASAGAIAYWHVDDLQAALDRLLELGATLHLPITHHGEESGFSTASVIDPFGNILGIMCNPHYVDILNRSRHT</sequence>
<dbReference type="AlphaFoldDB" id="A0A317NGJ1"/>
<evidence type="ECO:0000313" key="2">
    <source>
        <dbReference type="EMBL" id="PWV74516.1"/>
    </source>
</evidence>
<dbReference type="Gene3D" id="3.10.180.10">
    <property type="entry name" value="2,3-Dihydroxybiphenyl 1,2-Dioxygenase, domain 1"/>
    <property type="match status" value="1"/>
</dbReference>
<dbReference type="InterPro" id="IPR029068">
    <property type="entry name" value="Glyas_Bleomycin-R_OHBP_Dase"/>
</dbReference>
<reference evidence="2 3" key="1">
    <citation type="submission" date="2018-05" db="EMBL/GenBank/DDBJ databases">
        <title>Genomic Encyclopedia of Type Strains, Phase IV (KMG-IV): sequencing the most valuable type-strain genomes for metagenomic binning, comparative biology and taxonomic classification.</title>
        <authorList>
            <person name="Goeker M."/>
        </authorList>
    </citation>
    <scope>NUCLEOTIDE SEQUENCE [LARGE SCALE GENOMIC DNA]</scope>
    <source>
        <strain evidence="2 3">DSM 44717</strain>
    </source>
</reference>
<dbReference type="RefSeq" id="WP_110038949.1">
    <property type="nucleotide sequence ID" value="NZ_QGTL01000006.1"/>
</dbReference>
<feature type="domain" description="VOC" evidence="1">
    <location>
        <begin position="4"/>
        <end position="126"/>
    </location>
</feature>
<evidence type="ECO:0000313" key="3">
    <source>
        <dbReference type="Proteomes" id="UP000246410"/>
    </source>
</evidence>